<dbReference type="InterPro" id="IPR023192">
    <property type="entry name" value="TGS-like_dom_sf"/>
</dbReference>
<evidence type="ECO:0000256" key="1">
    <source>
        <dbReference type="ARBA" id="ARBA00001946"/>
    </source>
</evidence>
<dbReference type="PANTHER" id="PTHR23305:SF18">
    <property type="entry name" value="OBG-TYPE G DOMAIN-CONTAINING PROTEIN"/>
    <property type="match status" value="1"/>
</dbReference>
<dbReference type="CDD" id="cd04867">
    <property type="entry name" value="TGS_YchF_OLA1"/>
    <property type="match status" value="1"/>
</dbReference>
<evidence type="ECO:0000313" key="6">
    <source>
        <dbReference type="EMBL" id="BBM82227.1"/>
    </source>
</evidence>
<dbReference type="GO" id="GO:0005524">
    <property type="term" value="F:ATP binding"/>
    <property type="evidence" value="ECO:0007669"/>
    <property type="project" value="UniProtKB-KW"/>
</dbReference>
<accession>A0A5S9IIJ9</accession>
<dbReference type="GO" id="GO:0005525">
    <property type="term" value="F:GTP binding"/>
    <property type="evidence" value="ECO:0007669"/>
    <property type="project" value="InterPro"/>
</dbReference>
<proteinExistence type="predicted"/>
<dbReference type="Pfam" id="PF01926">
    <property type="entry name" value="MMR_HSR1"/>
    <property type="match status" value="1"/>
</dbReference>
<evidence type="ECO:0000256" key="3">
    <source>
        <dbReference type="ARBA" id="ARBA00022741"/>
    </source>
</evidence>
<dbReference type="AlphaFoldDB" id="A0A5S9IIJ9"/>
<dbReference type="Gene3D" id="3.40.50.300">
    <property type="entry name" value="P-loop containing nucleotide triphosphate hydrolases"/>
    <property type="match status" value="1"/>
</dbReference>
<dbReference type="GO" id="GO:0046872">
    <property type="term" value="F:metal ion binding"/>
    <property type="evidence" value="ECO:0007669"/>
    <property type="project" value="UniProtKB-KW"/>
</dbReference>
<dbReference type="SUPFAM" id="SSF52540">
    <property type="entry name" value="P-loop containing nucleoside triphosphate hydrolases"/>
    <property type="match status" value="1"/>
</dbReference>
<dbReference type="InterPro" id="IPR006073">
    <property type="entry name" value="GTP-bd"/>
</dbReference>
<protein>
    <submittedName>
        <fullName evidence="6">Ribosome-binding ATPase YchF</fullName>
    </submittedName>
</protein>
<evidence type="ECO:0000256" key="2">
    <source>
        <dbReference type="ARBA" id="ARBA00022723"/>
    </source>
</evidence>
<gene>
    <name evidence="6" type="ORF">UABAM_00570</name>
</gene>
<dbReference type="Proteomes" id="UP000326354">
    <property type="component" value="Chromosome"/>
</dbReference>
<dbReference type="InterPro" id="IPR012676">
    <property type="entry name" value="TGS-like"/>
</dbReference>
<dbReference type="GO" id="GO:0016887">
    <property type="term" value="F:ATP hydrolysis activity"/>
    <property type="evidence" value="ECO:0007669"/>
    <property type="project" value="InterPro"/>
</dbReference>
<dbReference type="GO" id="GO:0005737">
    <property type="term" value="C:cytoplasm"/>
    <property type="evidence" value="ECO:0007669"/>
    <property type="project" value="TreeGrafter"/>
</dbReference>
<dbReference type="OrthoDB" id="9807318at2"/>
<dbReference type="RefSeq" id="WP_151966478.1">
    <property type="nucleotide sequence ID" value="NZ_AP019860.1"/>
</dbReference>
<evidence type="ECO:0000256" key="4">
    <source>
        <dbReference type="ARBA" id="ARBA00022840"/>
    </source>
</evidence>
<dbReference type="PRINTS" id="PR00326">
    <property type="entry name" value="GTP1OBG"/>
</dbReference>
<dbReference type="Pfam" id="PF06071">
    <property type="entry name" value="YchF-GTPase_C"/>
    <property type="match status" value="1"/>
</dbReference>
<dbReference type="Gene3D" id="3.10.20.30">
    <property type="match status" value="1"/>
</dbReference>
<dbReference type="PIRSF" id="PIRSF006641">
    <property type="entry name" value="CHP00092"/>
    <property type="match status" value="1"/>
</dbReference>
<dbReference type="SUPFAM" id="SSF81271">
    <property type="entry name" value="TGS-like"/>
    <property type="match status" value="1"/>
</dbReference>
<dbReference type="InterPro" id="IPR004396">
    <property type="entry name" value="ATPase_YchF/OLA1"/>
</dbReference>
<dbReference type="InterPro" id="IPR012675">
    <property type="entry name" value="Beta-grasp_dom_sf"/>
</dbReference>
<dbReference type="PANTHER" id="PTHR23305">
    <property type="entry name" value="OBG GTPASE FAMILY"/>
    <property type="match status" value="1"/>
</dbReference>
<dbReference type="InterPro" id="IPR013029">
    <property type="entry name" value="YchF_C"/>
</dbReference>
<keyword evidence="7" id="KW-1185">Reference proteome</keyword>
<dbReference type="InterPro" id="IPR004095">
    <property type="entry name" value="TGS"/>
</dbReference>
<organism evidence="6 7">
    <name type="scientific">Uabimicrobium amorphum</name>
    <dbReference type="NCBI Taxonomy" id="2596890"/>
    <lineage>
        <taxon>Bacteria</taxon>
        <taxon>Pseudomonadati</taxon>
        <taxon>Planctomycetota</taxon>
        <taxon>Candidatus Uabimicrobiia</taxon>
        <taxon>Candidatus Uabimicrobiales</taxon>
        <taxon>Candidatus Uabimicrobiaceae</taxon>
        <taxon>Candidatus Uabimicrobium</taxon>
    </lineage>
</organism>
<keyword evidence="3" id="KW-0547">Nucleotide-binding</keyword>
<keyword evidence="2" id="KW-0479">Metal-binding</keyword>
<dbReference type="FunFam" id="3.10.20.30:FF:000001">
    <property type="entry name" value="Ribosome-binding ATPase YchF"/>
    <property type="match status" value="1"/>
</dbReference>
<dbReference type="Gene3D" id="1.10.150.300">
    <property type="entry name" value="TGS-like domain"/>
    <property type="match status" value="1"/>
</dbReference>
<keyword evidence="4" id="KW-0067">ATP-binding</keyword>
<sequence>MKVGLFGLPSSGKTTVFSALSDGKANINEGHNAPNLYVAKVPDPRLDELTKMYNPKKTVYATIEYTDFPGLQEKSANSYWGNLRSVDVLVHVVRAFESDMVHHVNESVDHKRDIEKIDSDLIIADLAIIETNLDRLERNLKAGKKNELLFTKDVLIKCRENLENEIPIRALDLTTEELDAIQVYQFLTQKPFVTALNLGDDQNFSDFYPDLKYLETERKSLIFGLQGKIEMEIAQLEPEEREIFLEDLGIEELALGRFVRSCFQLLGLISFFTVGEDEVRAWPIRKDTPASRAAGAIHSDLERGFIRAEVFHYEDVVSLGTSKLKEEGKIRLEGKDYVVIDGDILNIRFNVSSAKKKK</sequence>
<dbReference type="KEGG" id="uam:UABAM_00570"/>
<comment type="cofactor">
    <cofactor evidence="1">
        <name>Mg(2+)</name>
        <dbReference type="ChEBI" id="CHEBI:18420"/>
    </cofactor>
</comment>
<name>A0A5S9IIJ9_UABAM</name>
<evidence type="ECO:0000259" key="5">
    <source>
        <dbReference type="PROSITE" id="PS51880"/>
    </source>
</evidence>
<feature type="domain" description="TGS" evidence="5">
    <location>
        <begin position="267"/>
        <end position="349"/>
    </location>
</feature>
<dbReference type="EMBL" id="AP019860">
    <property type="protein sequence ID" value="BBM82227.1"/>
    <property type="molecule type" value="Genomic_DNA"/>
</dbReference>
<dbReference type="PROSITE" id="PS51880">
    <property type="entry name" value="TGS"/>
    <property type="match status" value="1"/>
</dbReference>
<reference evidence="6 7" key="1">
    <citation type="submission" date="2019-08" db="EMBL/GenBank/DDBJ databases">
        <title>Complete genome sequence of Candidatus Uab amorphum.</title>
        <authorList>
            <person name="Shiratori T."/>
            <person name="Suzuki S."/>
            <person name="Kakizawa Y."/>
            <person name="Ishida K."/>
        </authorList>
    </citation>
    <scope>NUCLEOTIDE SEQUENCE [LARGE SCALE GENOMIC DNA]</scope>
    <source>
        <strain evidence="6 7">SRT547</strain>
    </source>
</reference>
<dbReference type="InterPro" id="IPR027417">
    <property type="entry name" value="P-loop_NTPase"/>
</dbReference>
<evidence type="ECO:0000313" key="7">
    <source>
        <dbReference type="Proteomes" id="UP000326354"/>
    </source>
</evidence>